<evidence type="ECO:0000313" key="1">
    <source>
        <dbReference type="EMBL" id="CEI66446.1"/>
    </source>
</evidence>
<organism evidence="1 2">
    <name type="scientific">Fusarium venenatum</name>
    <dbReference type="NCBI Taxonomy" id="56646"/>
    <lineage>
        <taxon>Eukaryota</taxon>
        <taxon>Fungi</taxon>
        <taxon>Dikarya</taxon>
        <taxon>Ascomycota</taxon>
        <taxon>Pezizomycotina</taxon>
        <taxon>Sordariomycetes</taxon>
        <taxon>Hypocreomycetidae</taxon>
        <taxon>Hypocreales</taxon>
        <taxon>Nectriaceae</taxon>
        <taxon>Fusarium</taxon>
    </lineage>
</organism>
<dbReference type="AlphaFoldDB" id="A0A2L2TRW1"/>
<dbReference type="EMBL" id="LN649229">
    <property type="protein sequence ID" value="CEI66446.1"/>
    <property type="molecule type" value="Genomic_DNA"/>
</dbReference>
<reference evidence="2" key="1">
    <citation type="submission" date="2014-10" db="EMBL/GenBank/DDBJ databases">
        <authorList>
            <person name="King R."/>
        </authorList>
    </citation>
    <scope>NUCLEOTIDE SEQUENCE [LARGE SCALE GENOMIC DNA]</scope>
    <source>
        <strain evidence="2">A3/5</strain>
    </source>
</reference>
<keyword evidence="2" id="KW-1185">Reference proteome</keyword>
<sequence length="87" mass="9554">MGVLSVAVTTCTSTSEMEAEMSLVVVLLARQWNRKGAAGKGHEARKVGNSDICEHACWSEKDGALLWNNSCIRLDEPGFEWDPDNET</sequence>
<proteinExistence type="predicted"/>
<accession>A0A2L2TRW1</accession>
<protein>
    <submittedName>
        <fullName evidence="1">Uncharacterized protein</fullName>
    </submittedName>
</protein>
<dbReference type="Proteomes" id="UP000245910">
    <property type="component" value="Chromosome I"/>
</dbReference>
<evidence type="ECO:0000313" key="2">
    <source>
        <dbReference type="Proteomes" id="UP000245910"/>
    </source>
</evidence>
<name>A0A2L2TRW1_9HYPO</name>